<sequence>MTVEDIAPLGFETLQLHAGQEPDPAFKSRAVPIYQTVCFDFDSSEHASKLFSLAEEGYIGTRTGNPTIEVLEKRVTALEGGIGAIAVSSGQAAVFNTIMSLTRSGENIVASKNLYHGAYNQFTFLLPEYGVTAKMSEDDPNCIEAAIDQKTRAVYIETMGHPSFAIPDIEGISKVCRKAGVPLIVENTFGAGGYFAQPVKHGADIVVQSASKWLGGHGTSVGGLIVDGGSFNWADPKYSNFNQPCAGYHGLNFFEMYGKRAFIMRLRGQFLRDVGACISPYNARDLLIGLETLSLRCERHASNTLELAKWLEKHESVTWVQYPGLPSHPSHLMAQKYMPRGAGALLMFGVRGGYNAGEQVVDNFKLINNMASYGDAKTSSLHPASTTHKVMAVEERAALCVADEMIRISVGTETIEDIKRDIQQSFDSSPAVQKELK</sequence>
<dbReference type="GO" id="GO:0030170">
    <property type="term" value="F:pyridoxal phosphate binding"/>
    <property type="evidence" value="ECO:0007669"/>
    <property type="project" value="InterPro"/>
</dbReference>
<gene>
    <name evidence="7" type="ORF">BN869_000008560_1</name>
</gene>
<dbReference type="PIRSF" id="PIRSF001434">
    <property type="entry name" value="CGS"/>
    <property type="match status" value="1"/>
</dbReference>
<evidence type="ECO:0008006" key="8">
    <source>
        <dbReference type="Google" id="ProtNLM"/>
    </source>
</evidence>
<dbReference type="GO" id="GO:0005737">
    <property type="term" value="C:cytoplasm"/>
    <property type="evidence" value="ECO:0007669"/>
    <property type="project" value="TreeGrafter"/>
</dbReference>
<keyword evidence="4 5" id="KW-0663">Pyridoxal phosphate</keyword>
<organism evidence="7">
    <name type="scientific">Bionectria ochroleuca</name>
    <name type="common">Gliocladium roseum</name>
    <dbReference type="NCBI Taxonomy" id="29856"/>
    <lineage>
        <taxon>Eukaryota</taxon>
        <taxon>Fungi</taxon>
        <taxon>Dikarya</taxon>
        <taxon>Ascomycota</taxon>
        <taxon>Pezizomycotina</taxon>
        <taxon>Sordariomycetes</taxon>
        <taxon>Hypocreomycetidae</taxon>
        <taxon>Hypocreales</taxon>
        <taxon>Bionectriaceae</taxon>
        <taxon>Clonostachys</taxon>
    </lineage>
</organism>
<evidence type="ECO:0000313" key="7">
    <source>
        <dbReference type="EMBL" id="CEO52502.1"/>
    </source>
</evidence>
<dbReference type="PANTHER" id="PTHR43797">
    <property type="entry name" value="HOMOCYSTEINE/CYSTEINE SYNTHASE"/>
    <property type="match status" value="1"/>
</dbReference>
<protein>
    <recommendedName>
        <fullName evidence="8">O-acetylhomoserine (Thiol)-lyase</fullName>
    </recommendedName>
</protein>
<dbReference type="EMBL" id="CDPU01000029">
    <property type="protein sequence ID" value="CEO52502.1"/>
    <property type="molecule type" value="Genomic_DNA"/>
</dbReference>
<comment type="similarity">
    <text evidence="2 6">Belongs to the trans-sulfuration enzymes family.</text>
</comment>
<dbReference type="InterPro" id="IPR015422">
    <property type="entry name" value="PyrdxlP-dep_Trfase_small"/>
</dbReference>
<dbReference type="FunFam" id="3.40.640.10:FF:000035">
    <property type="entry name" value="O-succinylhomoserine sulfhydrylase"/>
    <property type="match status" value="1"/>
</dbReference>
<dbReference type="Pfam" id="PF01053">
    <property type="entry name" value="Cys_Met_Meta_PP"/>
    <property type="match status" value="1"/>
</dbReference>
<dbReference type="Gene3D" id="3.90.1150.10">
    <property type="entry name" value="Aspartate Aminotransferase, domain 1"/>
    <property type="match status" value="1"/>
</dbReference>
<dbReference type="GO" id="GO:0071269">
    <property type="term" value="P:L-homocysteine biosynthetic process"/>
    <property type="evidence" value="ECO:0007669"/>
    <property type="project" value="TreeGrafter"/>
</dbReference>
<dbReference type="GO" id="GO:0006535">
    <property type="term" value="P:cysteine biosynthetic process from serine"/>
    <property type="evidence" value="ECO:0007669"/>
    <property type="project" value="TreeGrafter"/>
</dbReference>
<dbReference type="InterPro" id="IPR015421">
    <property type="entry name" value="PyrdxlP-dep_Trfase_major"/>
</dbReference>
<dbReference type="InterPro" id="IPR006235">
    <property type="entry name" value="OAc-hSer/O-AcSer_sulfhydrylase"/>
</dbReference>
<keyword evidence="3" id="KW-0808">Transferase</keyword>
<dbReference type="NCBIfam" id="TIGR01326">
    <property type="entry name" value="OAH_OAS_sulfhy"/>
    <property type="match status" value="1"/>
</dbReference>
<dbReference type="PANTHER" id="PTHR43797:SF2">
    <property type="entry name" value="HOMOCYSTEINE_CYSTEINE SYNTHASE"/>
    <property type="match status" value="1"/>
</dbReference>
<dbReference type="GO" id="GO:0004124">
    <property type="term" value="F:cysteine synthase activity"/>
    <property type="evidence" value="ECO:0007669"/>
    <property type="project" value="TreeGrafter"/>
</dbReference>
<dbReference type="AlphaFoldDB" id="A0A0B7KAF6"/>
<dbReference type="Gene3D" id="3.40.640.10">
    <property type="entry name" value="Type I PLP-dependent aspartate aminotransferase-like (Major domain)"/>
    <property type="match status" value="1"/>
</dbReference>
<dbReference type="GO" id="GO:0003961">
    <property type="term" value="F:O-acetylhomoserine aminocarboxypropyltransferase activity"/>
    <property type="evidence" value="ECO:0007669"/>
    <property type="project" value="TreeGrafter"/>
</dbReference>
<dbReference type="InterPro" id="IPR015424">
    <property type="entry name" value="PyrdxlP-dep_Trfase"/>
</dbReference>
<evidence type="ECO:0000256" key="3">
    <source>
        <dbReference type="ARBA" id="ARBA00022679"/>
    </source>
</evidence>
<reference evidence="7" key="1">
    <citation type="submission" date="2015-01" db="EMBL/GenBank/DDBJ databases">
        <authorList>
            <person name="Durling Mikael"/>
        </authorList>
    </citation>
    <scope>NUCLEOTIDE SEQUENCE</scope>
</reference>
<dbReference type="CDD" id="cd00614">
    <property type="entry name" value="CGS_like"/>
    <property type="match status" value="1"/>
</dbReference>
<proteinExistence type="inferred from homology"/>
<evidence type="ECO:0000256" key="6">
    <source>
        <dbReference type="RuleBase" id="RU362118"/>
    </source>
</evidence>
<feature type="modified residue" description="N6-(pyridoxal phosphate)lysine" evidence="5">
    <location>
        <position position="212"/>
    </location>
</feature>
<dbReference type="SUPFAM" id="SSF53383">
    <property type="entry name" value="PLP-dependent transferases"/>
    <property type="match status" value="1"/>
</dbReference>
<evidence type="ECO:0000256" key="5">
    <source>
        <dbReference type="PIRSR" id="PIRSR001434-2"/>
    </source>
</evidence>
<accession>A0A0B7KAF6</accession>
<name>A0A0B7KAF6_BIOOC</name>
<evidence type="ECO:0000256" key="1">
    <source>
        <dbReference type="ARBA" id="ARBA00001933"/>
    </source>
</evidence>
<dbReference type="GO" id="GO:0019346">
    <property type="term" value="P:transsulfuration"/>
    <property type="evidence" value="ECO:0007669"/>
    <property type="project" value="InterPro"/>
</dbReference>
<comment type="cofactor">
    <cofactor evidence="1 6">
        <name>pyridoxal 5'-phosphate</name>
        <dbReference type="ChEBI" id="CHEBI:597326"/>
    </cofactor>
</comment>
<evidence type="ECO:0000256" key="4">
    <source>
        <dbReference type="ARBA" id="ARBA00022898"/>
    </source>
</evidence>
<evidence type="ECO:0000256" key="2">
    <source>
        <dbReference type="ARBA" id="ARBA00009077"/>
    </source>
</evidence>
<dbReference type="InterPro" id="IPR000277">
    <property type="entry name" value="Cys/Met-Metab_PyrdxlP-dep_enz"/>
</dbReference>